<dbReference type="GO" id="GO:0016491">
    <property type="term" value="F:oxidoreductase activity"/>
    <property type="evidence" value="ECO:0007669"/>
    <property type="project" value="UniProtKB-KW"/>
</dbReference>
<dbReference type="PROSITE" id="PS51318">
    <property type="entry name" value="TAT"/>
    <property type="match status" value="1"/>
</dbReference>
<dbReference type="SMART" id="SM00926">
    <property type="entry name" value="Molybdop_Fe4S4"/>
    <property type="match status" value="1"/>
</dbReference>
<evidence type="ECO:0000256" key="2">
    <source>
        <dbReference type="ARBA" id="ARBA00022723"/>
    </source>
</evidence>
<proteinExistence type="inferred from homology"/>
<dbReference type="GO" id="GO:0051536">
    <property type="term" value="F:iron-sulfur cluster binding"/>
    <property type="evidence" value="ECO:0007669"/>
    <property type="project" value="UniProtKB-KW"/>
</dbReference>
<evidence type="ECO:0000256" key="7">
    <source>
        <dbReference type="SAM" id="MobiDB-lite"/>
    </source>
</evidence>
<dbReference type="PANTHER" id="PTHR43742">
    <property type="entry name" value="TRIMETHYLAMINE-N-OXIDE REDUCTASE"/>
    <property type="match status" value="1"/>
</dbReference>
<dbReference type="GO" id="GO:0043546">
    <property type="term" value="F:molybdopterin cofactor binding"/>
    <property type="evidence" value="ECO:0007669"/>
    <property type="project" value="InterPro"/>
</dbReference>
<feature type="domain" description="4Fe-4S Mo/W bis-MGD-type" evidence="8">
    <location>
        <begin position="55"/>
        <end position="112"/>
    </location>
</feature>
<dbReference type="InterPro" id="IPR009010">
    <property type="entry name" value="Asp_de-COase-like_dom_sf"/>
</dbReference>
<protein>
    <submittedName>
        <fullName evidence="9">Dimethyl sulfoxide reductase</fullName>
    </submittedName>
</protein>
<dbReference type="Pfam" id="PF01568">
    <property type="entry name" value="Molydop_binding"/>
    <property type="match status" value="1"/>
</dbReference>
<dbReference type="Proteomes" id="UP000186547">
    <property type="component" value="Chromosome"/>
</dbReference>
<evidence type="ECO:0000256" key="6">
    <source>
        <dbReference type="ARBA" id="ARBA00023014"/>
    </source>
</evidence>
<keyword evidence="2" id="KW-0479">Metal-binding</keyword>
<dbReference type="Gene3D" id="3.30.2070.10">
    <property type="entry name" value="Formate dehydrogenase/DMSO reductase"/>
    <property type="match status" value="1"/>
</dbReference>
<dbReference type="PANTHER" id="PTHR43742:SF6">
    <property type="entry name" value="OXIDOREDUCTASE YYAE-RELATED"/>
    <property type="match status" value="1"/>
</dbReference>
<comment type="similarity">
    <text evidence="1">Belongs to the prokaryotic molybdopterin-containing oxidoreductase family.</text>
</comment>
<feature type="region of interest" description="Disordered" evidence="7">
    <location>
        <begin position="800"/>
        <end position="828"/>
    </location>
</feature>
<dbReference type="Pfam" id="PF00384">
    <property type="entry name" value="Molybdopterin"/>
    <property type="match status" value="1"/>
</dbReference>
<dbReference type="InterPro" id="IPR006963">
    <property type="entry name" value="Mopterin_OxRdtase_4Fe-4S_dom"/>
</dbReference>
<dbReference type="Gene3D" id="3.40.50.740">
    <property type="match status" value="1"/>
</dbReference>
<keyword evidence="4" id="KW-0560">Oxidoreductase</keyword>
<evidence type="ECO:0000259" key="8">
    <source>
        <dbReference type="PROSITE" id="PS51669"/>
    </source>
</evidence>
<feature type="compositionally biased region" description="Acidic residues" evidence="7">
    <location>
        <begin position="808"/>
        <end position="819"/>
    </location>
</feature>
<accession>A0A1P8LW26</accession>
<dbReference type="PROSITE" id="PS51669">
    <property type="entry name" value="4FE4S_MOW_BIS_MGD"/>
    <property type="match status" value="1"/>
</dbReference>
<dbReference type="GO" id="GO:0046872">
    <property type="term" value="F:metal ion binding"/>
    <property type="evidence" value="ECO:0007669"/>
    <property type="project" value="UniProtKB-KW"/>
</dbReference>
<dbReference type="EMBL" id="CP019285">
    <property type="protein sequence ID" value="APW99972.1"/>
    <property type="molecule type" value="Genomic_DNA"/>
</dbReference>
<dbReference type="Gene3D" id="3.40.228.10">
    <property type="entry name" value="Dimethylsulfoxide Reductase, domain 2"/>
    <property type="match status" value="1"/>
</dbReference>
<evidence type="ECO:0000256" key="4">
    <source>
        <dbReference type="ARBA" id="ARBA00023002"/>
    </source>
</evidence>
<evidence type="ECO:0000256" key="5">
    <source>
        <dbReference type="ARBA" id="ARBA00023004"/>
    </source>
</evidence>
<dbReference type="InterPro" id="IPR006657">
    <property type="entry name" value="MoPterin_dinucl-bd_dom"/>
</dbReference>
<feature type="region of interest" description="Disordered" evidence="7">
    <location>
        <begin position="328"/>
        <end position="356"/>
    </location>
</feature>
<dbReference type="AlphaFoldDB" id="A0A1P8LW26"/>
<sequence length="828" mass="92403">MSKQEERTESGVSRRSVLLSAGAAAGVLGIGGNRYLQSLQQGDSSHAVEQFLDENRVISSYCSPNCRGHCPLDVHVRDGQIRKVEPQVPDREEFRRACTLGQSHLERTYNPNRLKYPMVRSDWSPEEPNPEGRGPDADFEQVSWDEALDYVADGMERIREEYAPESVYFELGSGGSGINGTVFSRLANLFGGTMMSWSIDINLGLGFRRITGAGYFNTPTNMRTDLKNANTVVIWGGNVFRSRLNPDARFLLDAIENGAKVVVIDPVYNQTAAKADLWLPVKPGKDVYLALAMIHTVLEEELADEAFLRERTLAPALVREDTGELLKTSDVFDDGDDETPVALDEETGEPVPLEPETHGEYALFGEYEVDGYDVATGLSEIEAVAAEYAPGAIEDTAGVKAENVRRTARWLATRGPGGIMTGLGIDRYKYGHIFGQAYAILLALTGDYGRSGSITGGRFAGSGYNSDYGTVEGSSGVRSLQQKGILSAMEGDDEHPIKMMYAQSSNFVANQMPDRTRWLEALENLDLVAVADIHHTPTVQHADIVLPASHWTEREDITSAGEHPHVMYREPAHEPLWDSKSDHWMLTRIAERLGYGEHFERDRTELLRTILEAEDRFTFEELREKGTVHVETDEVVFTDEFNTSTGRLEIYDEDAPSEKGVSLEVPKPVEGLSADDHEQADEYPLMFMQGHSRWRIHSQWAGNPTLRELNPEPELDINPKDARERGISDGDYVRVYNDRGEMVVKAKYNDAYRPGMVNTDQGWWADDYVAGHHNNLTHTEVSETIENFAFYDTRVEVEPVSADVDTSQYDDPESPDWLEELPTGGDAQ</sequence>
<dbReference type="InterPro" id="IPR050612">
    <property type="entry name" value="Prok_Mopterin_Oxidored"/>
</dbReference>
<name>A0A1P8LW26_NATLA</name>
<reference evidence="9 10" key="1">
    <citation type="journal article" date="2011" name="J. Bacteriol.">
        <title>Genome sequence of Halobiforma lacisalsi AJ5, an extremely halophilic archaeon which harbors a bop gene.</title>
        <authorList>
            <person name="Jiang X."/>
            <person name="Wang S."/>
            <person name="Cheng H."/>
            <person name="Huo Y."/>
            <person name="Zhang X."/>
            <person name="Zhu X."/>
            <person name="Han X."/>
            <person name="Ni P."/>
            <person name="Wu M."/>
        </authorList>
    </citation>
    <scope>NUCLEOTIDE SEQUENCE [LARGE SCALE GENOMIC DNA]</scope>
    <source>
        <strain evidence="9 10">AJ5</strain>
    </source>
</reference>
<dbReference type="Pfam" id="PF04879">
    <property type="entry name" value="Molybdop_Fe4S4"/>
    <property type="match status" value="1"/>
</dbReference>
<evidence type="ECO:0000256" key="1">
    <source>
        <dbReference type="ARBA" id="ARBA00010312"/>
    </source>
</evidence>
<dbReference type="InterPro" id="IPR006311">
    <property type="entry name" value="TAT_signal"/>
</dbReference>
<dbReference type="Gene3D" id="3.40.50.12440">
    <property type="match status" value="1"/>
</dbReference>
<keyword evidence="3" id="KW-0732">Signal</keyword>
<feature type="compositionally biased region" description="Acidic residues" evidence="7">
    <location>
        <begin position="331"/>
        <end position="348"/>
    </location>
</feature>
<dbReference type="SUPFAM" id="SSF50692">
    <property type="entry name" value="ADC-like"/>
    <property type="match status" value="1"/>
</dbReference>
<keyword evidence="6" id="KW-0411">Iron-sulfur</keyword>
<dbReference type="Gene3D" id="2.40.40.20">
    <property type="match status" value="1"/>
</dbReference>
<gene>
    <name evidence="9" type="ORF">CHINAEXTREME_00285</name>
</gene>
<dbReference type="KEGG" id="hlc:CHINAEXTREME00285"/>
<evidence type="ECO:0000313" key="10">
    <source>
        <dbReference type="Proteomes" id="UP000186547"/>
    </source>
</evidence>
<evidence type="ECO:0000313" key="9">
    <source>
        <dbReference type="EMBL" id="APW99972.1"/>
    </source>
</evidence>
<dbReference type="InterPro" id="IPR006656">
    <property type="entry name" value="Mopterin_OxRdtase"/>
</dbReference>
<evidence type="ECO:0000256" key="3">
    <source>
        <dbReference type="ARBA" id="ARBA00022729"/>
    </source>
</evidence>
<dbReference type="GeneID" id="30919516"/>
<keyword evidence="5" id="KW-0408">Iron</keyword>
<dbReference type="SUPFAM" id="SSF53706">
    <property type="entry name" value="Formate dehydrogenase/DMSO reductase, domains 1-3"/>
    <property type="match status" value="1"/>
</dbReference>
<organism evidence="9 10">
    <name type="scientific">Natronobacterium lacisalsi AJ5</name>
    <dbReference type="NCBI Taxonomy" id="358396"/>
    <lineage>
        <taxon>Archaea</taxon>
        <taxon>Methanobacteriati</taxon>
        <taxon>Methanobacteriota</taxon>
        <taxon>Stenosarchaea group</taxon>
        <taxon>Halobacteria</taxon>
        <taxon>Halobacteriales</taxon>
        <taxon>Natrialbaceae</taxon>
        <taxon>Natronobacterium</taxon>
    </lineage>
</organism>
<dbReference type="RefSeq" id="WP_049918397.1">
    <property type="nucleotide sequence ID" value="NZ_AOLZ01000019.1"/>
</dbReference>